<evidence type="ECO:0000313" key="3">
    <source>
        <dbReference type="Proteomes" id="UP001193035"/>
    </source>
</evidence>
<sequence length="180" mass="19057">MNENLVSIPRVPSVLARPLGLAPLAPLSLSLNAFARAVARNHPGLFRRLGDHAHSTFVLDPTDLPFAILLEPRGGAPKVSVGRGAVRGDARIAGPLAAFLGLVHGAFDGDALFFSRDLVIEGDTAAALALRNAIDDAELDFADEAARLSGPFAAPLRRLIALTERRMGICLSRPPEEAAW</sequence>
<keyword evidence="3" id="KW-1185">Reference proteome</keyword>
<proteinExistence type="predicted"/>
<gene>
    <name evidence="2" type="ORF">FGK63_14350</name>
</gene>
<dbReference type="InterPro" id="IPR003033">
    <property type="entry name" value="SCP2_sterol-bd_dom"/>
</dbReference>
<feature type="domain" description="SCP2" evidence="1">
    <location>
        <begin position="48"/>
        <end position="134"/>
    </location>
</feature>
<dbReference type="Proteomes" id="UP001193035">
    <property type="component" value="Unassembled WGS sequence"/>
</dbReference>
<protein>
    <submittedName>
        <fullName evidence="2">Sterol-binding protein</fullName>
    </submittedName>
</protein>
<dbReference type="RefSeq" id="WP_138843448.1">
    <property type="nucleotide sequence ID" value="NZ_VCPD01000005.1"/>
</dbReference>
<reference evidence="2 3" key="1">
    <citation type="submission" date="2019-05" db="EMBL/GenBank/DDBJ databases">
        <title>Ruegeria sp. nov., isolated from tidal flat.</title>
        <authorList>
            <person name="Kim W."/>
        </authorList>
    </citation>
    <scope>NUCLEOTIDE SEQUENCE [LARGE SCALE GENOMIC DNA]</scope>
    <source>
        <strain evidence="2 3">CAU 1488</strain>
    </source>
</reference>
<organism evidence="2 3">
    <name type="scientific">Ruegeria sediminis</name>
    <dbReference type="NCBI Taxonomy" id="2583820"/>
    <lineage>
        <taxon>Bacteria</taxon>
        <taxon>Pseudomonadati</taxon>
        <taxon>Pseudomonadota</taxon>
        <taxon>Alphaproteobacteria</taxon>
        <taxon>Rhodobacterales</taxon>
        <taxon>Roseobacteraceae</taxon>
        <taxon>Ruegeria</taxon>
    </lineage>
</organism>
<evidence type="ECO:0000313" key="2">
    <source>
        <dbReference type="EMBL" id="TMV06335.1"/>
    </source>
</evidence>
<dbReference type="InterPro" id="IPR036527">
    <property type="entry name" value="SCP2_sterol-bd_dom_sf"/>
</dbReference>
<accession>A0ABY2WVE5</accession>
<dbReference type="SUPFAM" id="SSF55718">
    <property type="entry name" value="SCP-like"/>
    <property type="match status" value="1"/>
</dbReference>
<comment type="caution">
    <text evidence="2">The sequence shown here is derived from an EMBL/GenBank/DDBJ whole genome shotgun (WGS) entry which is preliminary data.</text>
</comment>
<dbReference type="EMBL" id="VCPD01000005">
    <property type="protein sequence ID" value="TMV06335.1"/>
    <property type="molecule type" value="Genomic_DNA"/>
</dbReference>
<evidence type="ECO:0000259" key="1">
    <source>
        <dbReference type="Pfam" id="PF02036"/>
    </source>
</evidence>
<dbReference type="Pfam" id="PF02036">
    <property type="entry name" value="SCP2"/>
    <property type="match status" value="1"/>
</dbReference>
<name>A0ABY2WVE5_9RHOB</name>